<accession>A0A9J5XUA7</accession>
<name>A0A9J5XUA7_SOLCO</name>
<dbReference type="EMBL" id="JACXVP010000008">
    <property type="protein sequence ID" value="KAG5590844.1"/>
    <property type="molecule type" value="Genomic_DNA"/>
</dbReference>
<sequence>MENQLKDRQRKNEQQKNGKAEVKAKVNMYFEKLKELESRVSLQEEEAGKNAVVDVSVIQKMVEDLEAEDDDVVEVNSKAFSSDGDLHERHLY</sequence>
<evidence type="ECO:0000313" key="2">
    <source>
        <dbReference type="EMBL" id="KAG5590844.1"/>
    </source>
</evidence>
<keyword evidence="3" id="KW-1185">Reference proteome</keyword>
<protein>
    <submittedName>
        <fullName evidence="2">Uncharacterized protein</fullName>
    </submittedName>
</protein>
<reference evidence="2 3" key="1">
    <citation type="submission" date="2020-09" db="EMBL/GenBank/DDBJ databases">
        <title>De no assembly of potato wild relative species, Solanum commersonii.</title>
        <authorList>
            <person name="Cho K."/>
        </authorList>
    </citation>
    <scope>NUCLEOTIDE SEQUENCE [LARGE SCALE GENOMIC DNA]</scope>
    <source>
        <strain evidence="2">LZ3.2</strain>
        <tissue evidence="2">Leaf</tissue>
    </source>
</reference>
<dbReference type="OrthoDB" id="1321367at2759"/>
<comment type="caution">
    <text evidence="2">The sequence shown here is derived from an EMBL/GenBank/DDBJ whole genome shotgun (WGS) entry which is preliminary data.</text>
</comment>
<dbReference type="AlphaFoldDB" id="A0A9J5XUA7"/>
<feature type="region of interest" description="Disordered" evidence="1">
    <location>
        <begin position="1"/>
        <end position="21"/>
    </location>
</feature>
<gene>
    <name evidence="2" type="ORF">H5410_041358</name>
</gene>
<proteinExistence type="predicted"/>
<evidence type="ECO:0000256" key="1">
    <source>
        <dbReference type="SAM" id="MobiDB-lite"/>
    </source>
</evidence>
<evidence type="ECO:0000313" key="3">
    <source>
        <dbReference type="Proteomes" id="UP000824120"/>
    </source>
</evidence>
<dbReference type="Proteomes" id="UP000824120">
    <property type="component" value="Chromosome 8"/>
</dbReference>
<organism evidence="2 3">
    <name type="scientific">Solanum commersonii</name>
    <name type="common">Commerson's wild potato</name>
    <name type="synonym">Commerson's nightshade</name>
    <dbReference type="NCBI Taxonomy" id="4109"/>
    <lineage>
        <taxon>Eukaryota</taxon>
        <taxon>Viridiplantae</taxon>
        <taxon>Streptophyta</taxon>
        <taxon>Embryophyta</taxon>
        <taxon>Tracheophyta</taxon>
        <taxon>Spermatophyta</taxon>
        <taxon>Magnoliopsida</taxon>
        <taxon>eudicotyledons</taxon>
        <taxon>Gunneridae</taxon>
        <taxon>Pentapetalae</taxon>
        <taxon>asterids</taxon>
        <taxon>lamiids</taxon>
        <taxon>Solanales</taxon>
        <taxon>Solanaceae</taxon>
        <taxon>Solanoideae</taxon>
        <taxon>Solaneae</taxon>
        <taxon>Solanum</taxon>
    </lineage>
</organism>